<evidence type="ECO:0000313" key="3">
    <source>
        <dbReference type="Proteomes" id="UP000245647"/>
    </source>
</evidence>
<dbReference type="Proteomes" id="UP000245647">
    <property type="component" value="Unassembled WGS sequence"/>
</dbReference>
<feature type="chain" id="PRO_5015687078" evidence="1">
    <location>
        <begin position="22"/>
        <end position="251"/>
    </location>
</feature>
<evidence type="ECO:0000313" key="2">
    <source>
        <dbReference type="EMBL" id="PWG82125.1"/>
    </source>
</evidence>
<organism evidence="2 3">
    <name type="scientific">Pararcticibacter amylolyticus</name>
    <dbReference type="NCBI Taxonomy" id="2173175"/>
    <lineage>
        <taxon>Bacteria</taxon>
        <taxon>Pseudomonadati</taxon>
        <taxon>Bacteroidota</taxon>
        <taxon>Sphingobacteriia</taxon>
        <taxon>Sphingobacteriales</taxon>
        <taxon>Sphingobacteriaceae</taxon>
        <taxon>Pararcticibacter</taxon>
    </lineage>
</organism>
<gene>
    <name evidence="2" type="ORF">DDR33_03665</name>
</gene>
<dbReference type="EMBL" id="QEAS01000002">
    <property type="protein sequence ID" value="PWG82125.1"/>
    <property type="molecule type" value="Genomic_DNA"/>
</dbReference>
<protein>
    <submittedName>
        <fullName evidence="2">Uncharacterized protein</fullName>
    </submittedName>
</protein>
<evidence type="ECO:0000256" key="1">
    <source>
        <dbReference type="SAM" id="SignalP"/>
    </source>
</evidence>
<feature type="signal peptide" evidence="1">
    <location>
        <begin position="1"/>
        <end position="21"/>
    </location>
</feature>
<dbReference type="AlphaFoldDB" id="A0A2U2PL40"/>
<proteinExistence type="predicted"/>
<reference evidence="2 3" key="1">
    <citation type="submission" date="2018-04" db="EMBL/GenBank/DDBJ databases">
        <title>Pedobacter chongqingensis sp. nov., isolated from a rottenly hemp rope.</title>
        <authorList>
            <person name="Cai Y."/>
        </authorList>
    </citation>
    <scope>NUCLEOTIDE SEQUENCE [LARGE SCALE GENOMIC DNA]</scope>
    <source>
        <strain evidence="2 3">FJ4-8</strain>
    </source>
</reference>
<keyword evidence="1" id="KW-0732">Signal</keyword>
<name>A0A2U2PL40_9SPHI</name>
<sequence length="251" mass="28689">MIIMKKLILLILLSSTFTVKAQTAKQDSAHHRQYHLMRKDPKQNNPYTFADSAKVKSLPIVTCGLCVFLTTGTIKERHFLVKTHNDTVNGVITAHIKLHSLINDSNSVVSLNDDREIIIKYSKAEQIKILEEYLSFEGDTTQSNKAYPFKPGVGNTRPKGTDRFTIEIEALFSFTWLLTYGYPSIRPILIDRKTGEQLNGSPQKVAEVFNVYKRWLSRNKKRNFRNSGLPLDGFKYGWLGDSNARIFTRAF</sequence>
<comment type="caution">
    <text evidence="2">The sequence shown here is derived from an EMBL/GenBank/DDBJ whole genome shotgun (WGS) entry which is preliminary data.</text>
</comment>
<keyword evidence="3" id="KW-1185">Reference proteome</keyword>
<accession>A0A2U2PL40</accession>